<accession>A0ABP8NCK1</accession>
<gene>
    <name evidence="1" type="ORF">GCM10023093_12570</name>
</gene>
<keyword evidence="2" id="KW-1185">Reference proteome</keyword>
<dbReference type="EMBL" id="BAABFA010000008">
    <property type="protein sequence ID" value="GAA4463632.1"/>
    <property type="molecule type" value="Genomic_DNA"/>
</dbReference>
<organism evidence="1 2">
    <name type="scientific">Nemorincola caseinilytica</name>
    <dbReference type="NCBI Taxonomy" id="2054315"/>
    <lineage>
        <taxon>Bacteria</taxon>
        <taxon>Pseudomonadati</taxon>
        <taxon>Bacteroidota</taxon>
        <taxon>Chitinophagia</taxon>
        <taxon>Chitinophagales</taxon>
        <taxon>Chitinophagaceae</taxon>
        <taxon>Nemorincola</taxon>
    </lineage>
</organism>
<reference evidence="2" key="1">
    <citation type="journal article" date="2019" name="Int. J. Syst. Evol. Microbiol.">
        <title>The Global Catalogue of Microorganisms (GCM) 10K type strain sequencing project: providing services to taxonomists for standard genome sequencing and annotation.</title>
        <authorList>
            <consortium name="The Broad Institute Genomics Platform"/>
            <consortium name="The Broad Institute Genome Sequencing Center for Infectious Disease"/>
            <person name="Wu L."/>
            <person name="Ma J."/>
        </authorList>
    </citation>
    <scope>NUCLEOTIDE SEQUENCE [LARGE SCALE GENOMIC DNA]</scope>
    <source>
        <strain evidence="2">JCM 32105</strain>
    </source>
</reference>
<dbReference type="Proteomes" id="UP001500067">
    <property type="component" value="Unassembled WGS sequence"/>
</dbReference>
<proteinExistence type="predicted"/>
<sequence>MILLATILSIRAAAQDVTYSRYDKFDYRNSSYAIVGMSGGLLYTYVKDEEAARLDAYDDSMNKVATVMLDFFPQRIYQVRFVAYPDKIMAIYQALESNKVVQYVAMLDAHGLMKGKPIELGSTKTSIFGATKNYFSSSVSENKKMILIYSATDKKSEIEFSGKWLDDNGNIVKQSKATFRTENMPEHGEVNVANDGTVYMAAYTPTGAQDHADQYWILALAPGATSFAAKEMELGEYFATGGYTRIDNVNNKVYFGGFYATSKNGRFAGFIYAAYDIATGTYTTRRFIPFDNELLTSAGEHRRGYSFDNYMVRQLIVKNDGGFVLVSEVQYITTRSSFAPSFGYYSFYSPAMSSSVREYHFNDIMALAYDKNGVREWSAFIPKQQYSQEDEGVFSSFALLNTGGTLAFLYNDFDSNHSRIQMSTLTPEGKTDTRGLSIEGTDYPDWLPRSAKQVSGRVLIVPCFHKKQLCFARVKF</sequence>
<protein>
    <submittedName>
        <fullName evidence="1">Uncharacterized protein</fullName>
    </submittedName>
</protein>
<evidence type="ECO:0000313" key="1">
    <source>
        <dbReference type="EMBL" id="GAA4463632.1"/>
    </source>
</evidence>
<name>A0ABP8NCK1_9BACT</name>
<evidence type="ECO:0000313" key="2">
    <source>
        <dbReference type="Proteomes" id="UP001500067"/>
    </source>
</evidence>
<comment type="caution">
    <text evidence="1">The sequence shown here is derived from an EMBL/GenBank/DDBJ whole genome shotgun (WGS) entry which is preliminary data.</text>
</comment>